<organism evidence="11 12">
    <name type="scientific">Mytilus coruscus</name>
    <name type="common">Sea mussel</name>
    <dbReference type="NCBI Taxonomy" id="42192"/>
    <lineage>
        <taxon>Eukaryota</taxon>
        <taxon>Metazoa</taxon>
        <taxon>Spiralia</taxon>
        <taxon>Lophotrochozoa</taxon>
        <taxon>Mollusca</taxon>
        <taxon>Bivalvia</taxon>
        <taxon>Autobranchia</taxon>
        <taxon>Pteriomorphia</taxon>
        <taxon>Mytilida</taxon>
        <taxon>Mytiloidea</taxon>
        <taxon>Mytilidae</taxon>
        <taxon>Mytilinae</taxon>
        <taxon>Mytilus</taxon>
    </lineage>
</organism>
<keyword evidence="7" id="KW-0496">Mitochondrion</keyword>
<dbReference type="Pfam" id="PF00153">
    <property type="entry name" value="Mito_carr"/>
    <property type="match status" value="3"/>
</dbReference>
<dbReference type="PANTHER" id="PTHR45624">
    <property type="entry name" value="MITOCHONDRIAL BASIC AMINO ACIDS TRANSPORTER-RELATED"/>
    <property type="match status" value="1"/>
</dbReference>
<protein>
    <submittedName>
        <fullName evidence="11">SLC25A2_15</fullName>
    </submittedName>
</protein>
<dbReference type="PANTHER" id="PTHR45624:SF12">
    <property type="entry name" value="MITOCHONDRIAL ORNITHINE TRANSPORTER 1"/>
    <property type="match status" value="1"/>
</dbReference>
<keyword evidence="5" id="KW-0677">Repeat</keyword>
<feature type="repeat" description="Solcar" evidence="9">
    <location>
        <begin position="276"/>
        <end position="363"/>
    </location>
</feature>
<evidence type="ECO:0000256" key="9">
    <source>
        <dbReference type="PROSITE-ProRule" id="PRU00282"/>
    </source>
</evidence>
<evidence type="ECO:0000256" key="3">
    <source>
        <dbReference type="ARBA" id="ARBA00022448"/>
    </source>
</evidence>
<dbReference type="GO" id="GO:0031966">
    <property type="term" value="C:mitochondrial membrane"/>
    <property type="evidence" value="ECO:0007669"/>
    <property type="project" value="UniProtKB-SubCell"/>
</dbReference>
<proteinExistence type="inferred from homology"/>
<evidence type="ECO:0000313" key="11">
    <source>
        <dbReference type="EMBL" id="CAC5390575.1"/>
    </source>
</evidence>
<evidence type="ECO:0000313" key="12">
    <source>
        <dbReference type="Proteomes" id="UP000507470"/>
    </source>
</evidence>
<keyword evidence="3 10" id="KW-0813">Transport</keyword>
<evidence type="ECO:0000256" key="7">
    <source>
        <dbReference type="ARBA" id="ARBA00023128"/>
    </source>
</evidence>
<sequence length="372" mass="40848">MSKSISKRILPMLTGYVLPFYRNCQLPTRRPAKKDMGDQRPHLAVVDTVPIVDIPDHHDHDKPLFKRNPAADAIIDFVAGCNGGIANVVVGQSLDTVKVKMQTFPTLYKNAFDCFFQTFQKDGIRGLYAGTMPALTANIAENSVLFCFYGVCQKLVMLGVGKNEIKHLNPLENALAGSGAAFFCSFTLCPTELIKCRLQAMREMATQGKLEGGLQRLKIGPVGLTREILHAEGIRGMFKGLTSTMAREIPGYFFFFGGYEASRHYLTPKGKTKDDIGTLRTMLAGGIGGIALWTSIFPTDVVKSRIQVESTVGKAAPSFYKTLLTIHREEGIRALYKGLGPCLLRTFPSSGALFLAVEVTKDVMYNVYDNVG</sequence>
<dbReference type="Proteomes" id="UP000507470">
    <property type="component" value="Unassembled WGS sequence"/>
</dbReference>
<feature type="repeat" description="Solcar" evidence="9">
    <location>
        <begin position="71"/>
        <end position="155"/>
    </location>
</feature>
<name>A0A6J8C2I1_MYTCO</name>
<dbReference type="EMBL" id="CACVKT020004553">
    <property type="protein sequence ID" value="CAC5390575.1"/>
    <property type="molecule type" value="Genomic_DNA"/>
</dbReference>
<keyword evidence="12" id="KW-1185">Reference proteome</keyword>
<dbReference type="Gene3D" id="1.50.40.10">
    <property type="entry name" value="Mitochondrial carrier domain"/>
    <property type="match status" value="1"/>
</dbReference>
<dbReference type="FunFam" id="1.50.40.10:FF:000146">
    <property type="entry name" value="Uncharacterized protein, isoform B"/>
    <property type="match status" value="1"/>
</dbReference>
<dbReference type="SUPFAM" id="SSF103506">
    <property type="entry name" value="Mitochondrial carrier"/>
    <property type="match status" value="1"/>
</dbReference>
<evidence type="ECO:0000256" key="5">
    <source>
        <dbReference type="ARBA" id="ARBA00022737"/>
    </source>
</evidence>
<evidence type="ECO:0000256" key="4">
    <source>
        <dbReference type="ARBA" id="ARBA00022692"/>
    </source>
</evidence>
<dbReference type="GO" id="GO:1990575">
    <property type="term" value="P:mitochondrial L-ornithine transmembrane transport"/>
    <property type="evidence" value="ECO:0007669"/>
    <property type="project" value="TreeGrafter"/>
</dbReference>
<evidence type="ECO:0000256" key="2">
    <source>
        <dbReference type="ARBA" id="ARBA00006375"/>
    </source>
</evidence>
<feature type="repeat" description="Solcar" evidence="9">
    <location>
        <begin position="168"/>
        <end position="265"/>
    </location>
</feature>
<dbReference type="AlphaFoldDB" id="A0A6J8C2I1"/>
<dbReference type="OrthoDB" id="409586at2759"/>
<comment type="similarity">
    <text evidence="2 10">Belongs to the mitochondrial carrier (TC 2.A.29) family.</text>
</comment>
<dbReference type="InterPro" id="IPR023395">
    <property type="entry name" value="MCP_dom_sf"/>
</dbReference>
<comment type="subcellular location">
    <subcellularLocation>
        <location evidence="1">Mitochondrion membrane</location>
        <topology evidence="1">Multi-pass membrane protein</topology>
    </subcellularLocation>
</comment>
<keyword evidence="8 9" id="KW-0472">Membrane</keyword>
<dbReference type="InterPro" id="IPR018108">
    <property type="entry name" value="MCP_transmembrane"/>
</dbReference>
<dbReference type="InterPro" id="IPR050567">
    <property type="entry name" value="Mitochondrial_Carrier"/>
</dbReference>
<dbReference type="PROSITE" id="PS50920">
    <property type="entry name" value="SOLCAR"/>
    <property type="match status" value="3"/>
</dbReference>
<reference evidence="11 12" key="1">
    <citation type="submission" date="2020-06" db="EMBL/GenBank/DDBJ databases">
        <authorList>
            <person name="Li R."/>
            <person name="Bekaert M."/>
        </authorList>
    </citation>
    <scope>NUCLEOTIDE SEQUENCE [LARGE SCALE GENOMIC DNA]</scope>
    <source>
        <strain evidence="12">wild</strain>
    </source>
</reference>
<gene>
    <name evidence="11" type="ORF">MCOR_25663</name>
</gene>
<evidence type="ECO:0000256" key="6">
    <source>
        <dbReference type="ARBA" id="ARBA00022989"/>
    </source>
</evidence>
<dbReference type="GO" id="GO:0000064">
    <property type="term" value="F:L-ornithine transmembrane transporter activity"/>
    <property type="evidence" value="ECO:0007669"/>
    <property type="project" value="TreeGrafter"/>
</dbReference>
<evidence type="ECO:0000256" key="1">
    <source>
        <dbReference type="ARBA" id="ARBA00004225"/>
    </source>
</evidence>
<keyword evidence="4 9" id="KW-0812">Transmembrane</keyword>
<accession>A0A6J8C2I1</accession>
<evidence type="ECO:0000256" key="10">
    <source>
        <dbReference type="RuleBase" id="RU000488"/>
    </source>
</evidence>
<evidence type="ECO:0000256" key="8">
    <source>
        <dbReference type="ARBA" id="ARBA00023136"/>
    </source>
</evidence>
<keyword evidence="6" id="KW-1133">Transmembrane helix</keyword>